<accession>X6NLV3</accession>
<dbReference type="InterPro" id="IPR011990">
    <property type="entry name" value="TPR-like_helical_dom_sf"/>
</dbReference>
<proteinExistence type="predicted"/>
<keyword evidence="5" id="KW-1185">Reference proteome</keyword>
<evidence type="ECO:0000256" key="2">
    <source>
        <dbReference type="ARBA" id="ARBA00022803"/>
    </source>
</evidence>
<reference evidence="4 5" key="1">
    <citation type="journal article" date="2013" name="Curr. Biol.">
        <title>The Genome of the Foraminiferan Reticulomyxa filosa.</title>
        <authorList>
            <person name="Glockner G."/>
            <person name="Hulsmann N."/>
            <person name="Schleicher M."/>
            <person name="Noegel A.A."/>
            <person name="Eichinger L."/>
            <person name="Gallinger C."/>
            <person name="Pawlowski J."/>
            <person name="Sierra R."/>
            <person name="Euteneuer U."/>
            <person name="Pillet L."/>
            <person name="Moustafa A."/>
            <person name="Platzer M."/>
            <person name="Groth M."/>
            <person name="Szafranski K."/>
            <person name="Schliwa M."/>
        </authorList>
    </citation>
    <scope>NUCLEOTIDE SEQUENCE [LARGE SCALE GENOMIC DNA]</scope>
</reference>
<feature type="transmembrane region" description="Helical" evidence="3">
    <location>
        <begin position="27"/>
        <end position="49"/>
    </location>
</feature>
<dbReference type="SMART" id="SM00028">
    <property type="entry name" value="TPR"/>
    <property type="match status" value="3"/>
</dbReference>
<dbReference type="PANTHER" id="PTHR45641">
    <property type="entry name" value="TETRATRICOPEPTIDE REPEAT PROTEIN (AFU_ORTHOLOGUE AFUA_6G03870)"/>
    <property type="match status" value="1"/>
</dbReference>
<keyword evidence="3" id="KW-1133">Transmembrane helix</keyword>
<dbReference type="Gene3D" id="1.25.40.10">
    <property type="entry name" value="Tetratricopeptide repeat domain"/>
    <property type="match status" value="1"/>
</dbReference>
<protein>
    <submittedName>
        <fullName evidence="4">Uncharacterized protein</fullName>
    </submittedName>
</protein>
<keyword evidence="2" id="KW-0802">TPR repeat</keyword>
<comment type="caution">
    <text evidence="4">The sequence shown here is derived from an EMBL/GenBank/DDBJ whole genome shotgun (WGS) entry which is preliminary data.</text>
</comment>
<dbReference type="EMBL" id="ASPP01007361">
    <property type="protein sequence ID" value="ETO27270.1"/>
    <property type="molecule type" value="Genomic_DNA"/>
</dbReference>
<gene>
    <name evidence="4" type="ORF">RFI_09863</name>
</gene>
<keyword evidence="3" id="KW-0472">Membrane</keyword>
<dbReference type="PANTHER" id="PTHR45641:SF19">
    <property type="entry name" value="NEPHROCYSTIN-3"/>
    <property type="match status" value="1"/>
</dbReference>
<evidence type="ECO:0000313" key="4">
    <source>
        <dbReference type="EMBL" id="ETO27270.1"/>
    </source>
</evidence>
<evidence type="ECO:0000313" key="5">
    <source>
        <dbReference type="Proteomes" id="UP000023152"/>
    </source>
</evidence>
<evidence type="ECO:0000256" key="3">
    <source>
        <dbReference type="SAM" id="Phobius"/>
    </source>
</evidence>
<keyword evidence="1" id="KW-0677">Repeat</keyword>
<keyword evidence="3" id="KW-0812">Transmembrane</keyword>
<dbReference type="SUPFAM" id="SSF48452">
    <property type="entry name" value="TPR-like"/>
    <property type="match status" value="1"/>
</dbReference>
<dbReference type="InterPro" id="IPR019734">
    <property type="entry name" value="TPR_rpt"/>
</dbReference>
<sequence>THKIVFNEKALLIRKYNLINCFLGTTFYILTVWKLLNLIFFLVILIYIFQTSKYFKRFAIQRMTWKASITIDSKTYEVTLAMLTIENLKEQMIEISEINKKENMAIEKIINSTGQKINTNQQLQQSFDSDISHFLIYFRSSLNFLNKTDTKEKIKGESQKSCNDNKNEKDEMINDKIKNTLDFKKHWNENWKISNIEAVRLVGQMIDKNEQGLIVVASNTFQWQSQYLRLYRFLDSFSFIALINRDGIVKISYGEYCVYLIASNTVILDEGITIDGNMYAIDCEIQCKGTATITTQLFVTKNTIVDKKLTQSISPIQWNTRINHDILIQLQDLAHKSEEFLKREDFAKSIDYSGQALQLAIDTFGHIHPYVADLYNNLAYVYRSGTKYDKAMECCEQTLKITLRIYGAKHAWVANMYHTLGFIFRRKHQYTNSITCHKTALKIWAGIFGNSSRYVGDSYWNLGLVFTIRNDKQSACKYYTEAWKVYSVVWGEWDRRTVETKENILQLNDELFTNT</sequence>
<evidence type="ECO:0000256" key="1">
    <source>
        <dbReference type="ARBA" id="ARBA00022737"/>
    </source>
</evidence>
<dbReference type="AlphaFoldDB" id="X6NLV3"/>
<dbReference type="Proteomes" id="UP000023152">
    <property type="component" value="Unassembled WGS sequence"/>
</dbReference>
<dbReference type="Pfam" id="PF13424">
    <property type="entry name" value="TPR_12"/>
    <property type="match status" value="2"/>
</dbReference>
<name>X6NLV3_RETFI</name>
<feature type="non-terminal residue" evidence="4">
    <location>
        <position position="1"/>
    </location>
</feature>
<organism evidence="4 5">
    <name type="scientific">Reticulomyxa filosa</name>
    <dbReference type="NCBI Taxonomy" id="46433"/>
    <lineage>
        <taxon>Eukaryota</taxon>
        <taxon>Sar</taxon>
        <taxon>Rhizaria</taxon>
        <taxon>Retaria</taxon>
        <taxon>Foraminifera</taxon>
        <taxon>Monothalamids</taxon>
        <taxon>Reticulomyxidae</taxon>
        <taxon>Reticulomyxa</taxon>
    </lineage>
</organism>